<keyword evidence="5" id="KW-0284">Flavonoid biosynthesis</keyword>
<evidence type="ECO:0000256" key="1">
    <source>
        <dbReference type="ARBA" id="ARBA00002969"/>
    </source>
</evidence>
<dbReference type="EMBL" id="CP144749">
    <property type="protein sequence ID" value="WVZ73595.1"/>
    <property type="molecule type" value="Genomic_DNA"/>
</dbReference>
<keyword evidence="9" id="KW-1185">Reference proteome</keyword>
<dbReference type="InterPro" id="IPR011141">
    <property type="entry name" value="Polyketide_synthase_type-III"/>
</dbReference>
<dbReference type="PANTHER" id="PTHR11877">
    <property type="entry name" value="HYDROXYMETHYLGLUTARYL-COA SYNTHASE"/>
    <property type="match status" value="1"/>
</dbReference>
<dbReference type="Pfam" id="PF02797">
    <property type="entry name" value="Chal_sti_synt_C"/>
    <property type="match status" value="1"/>
</dbReference>
<evidence type="ECO:0000313" key="8">
    <source>
        <dbReference type="EMBL" id="WVZ73595.1"/>
    </source>
</evidence>
<dbReference type="GO" id="GO:0030639">
    <property type="term" value="P:polyketide biosynthetic process"/>
    <property type="evidence" value="ECO:0007669"/>
    <property type="project" value="TreeGrafter"/>
</dbReference>
<organism evidence="8 9">
    <name type="scientific">Paspalum notatum var. saurae</name>
    <dbReference type="NCBI Taxonomy" id="547442"/>
    <lineage>
        <taxon>Eukaryota</taxon>
        <taxon>Viridiplantae</taxon>
        <taxon>Streptophyta</taxon>
        <taxon>Embryophyta</taxon>
        <taxon>Tracheophyta</taxon>
        <taxon>Spermatophyta</taxon>
        <taxon>Magnoliopsida</taxon>
        <taxon>Liliopsida</taxon>
        <taxon>Poales</taxon>
        <taxon>Poaceae</taxon>
        <taxon>PACMAD clade</taxon>
        <taxon>Panicoideae</taxon>
        <taxon>Andropogonodae</taxon>
        <taxon>Paspaleae</taxon>
        <taxon>Paspalinae</taxon>
        <taxon>Paspalum</taxon>
    </lineage>
</organism>
<evidence type="ECO:0000256" key="6">
    <source>
        <dbReference type="SAM" id="MobiDB-lite"/>
    </source>
</evidence>
<dbReference type="InterPro" id="IPR012328">
    <property type="entry name" value="Chalcone/stilbene_synt_C"/>
</dbReference>
<evidence type="ECO:0000259" key="7">
    <source>
        <dbReference type="Pfam" id="PF02797"/>
    </source>
</evidence>
<protein>
    <recommendedName>
        <fullName evidence="4">chalcone synthase</fullName>
        <ecNumber evidence="4">2.3.1.74</ecNumber>
    </recommendedName>
</protein>
<gene>
    <name evidence="8" type="ORF">U9M48_021881</name>
</gene>
<sequence length="134" mass="14320">NIERALEDAFKPLGISDWNSIFWVILDQVELKINLDKEQMCATRHVLSDTCVLFILDEMRKSSTEDGQATTGEGFDLGVLFGFGPALTVETVVFHSVSIPGGGGGVRAGQGPSGVGEEGGGRREVDGREAVHES</sequence>
<dbReference type="AlphaFoldDB" id="A0AAQ3TKI3"/>
<reference evidence="8 9" key="1">
    <citation type="submission" date="2024-02" db="EMBL/GenBank/DDBJ databases">
        <title>High-quality chromosome-scale genome assembly of Pensacola bahiagrass (Paspalum notatum Flugge var. saurae).</title>
        <authorList>
            <person name="Vega J.M."/>
            <person name="Podio M."/>
            <person name="Orjuela J."/>
            <person name="Siena L.A."/>
            <person name="Pessino S.C."/>
            <person name="Combes M.C."/>
            <person name="Mariac C."/>
            <person name="Albertini E."/>
            <person name="Pupilli F."/>
            <person name="Ortiz J.P.A."/>
            <person name="Leblanc O."/>
        </authorList>
    </citation>
    <scope>NUCLEOTIDE SEQUENCE [LARGE SCALE GENOMIC DNA]</scope>
    <source>
        <strain evidence="8">R1</strain>
        <tissue evidence="8">Leaf</tissue>
    </source>
</reference>
<dbReference type="EC" id="2.3.1.74" evidence="4"/>
<comment type="pathway">
    <text evidence="2">Secondary metabolite biosynthesis; flavonoid biosynthesis.</text>
</comment>
<dbReference type="SUPFAM" id="SSF53901">
    <property type="entry name" value="Thiolase-like"/>
    <property type="match status" value="1"/>
</dbReference>
<comment type="similarity">
    <text evidence="3">Belongs to the thiolase-like superfamily. Chalcone/stilbene synthases family.</text>
</comment>
<dbReference type="InterPro" id="IPR016039">
    <property type="entry name" value="Thiolase-like"/>
</dbReference>
<feature type="compositionally biased region" description="Gly residues" evidence="6">
    <location>
        <begin position="101"/>
        <end position="118"/>
    </location>
</feature>
<comment type="function">
    <text evidence="1">The primary product of this enzyme is 4,2',4',6'-tetrahydroxychalcone (also termed naringenin-chalcone or chalcone) which can under specific conditions spontaneously isomerize into naringenin.</text>
</comment>
<dbReference type="GO" id="GO:0016210">
    <property type="term" value="F:naringenin-chalcone synthase activity"/>
    <property type="evidence" value="ECO:0007669"/>
    <property type="project" value="UniProtKB-EC"/>
</dbReference>
<dbReference type="PANTHER" id="PTHR11877:SF14">
    <property type="entry name" value="CHALCONE SYNTHASE"/>
    <property type="match status" value="1"/>
</dbReference>
<feature type="compositionally biased region" description="Basic and acidic residues" evidence="6">
    <location>
        <begin position="119"/>
        <end position="134"/>
    </location>
</feature>
<dbReference type="Proteomes" id="UP001341281">
    <property type="component" value="Chromosome 05"/>
</dbReference>
<feature type="region of interest" description="Disordered" evidence="6">
    <location>
        <begin position="101"/>
        <end position="134"/>
    </location>
</feature>
<dbReference type="Gene3D" id="3.40.47.10">
    <property type="match status" value="1"/>
</dbReference>
<evidence type="ECO:0000256" key="2">
    <source>
        <dbReference type="ARBA" id="ARBA00004966"/>
    </source>
</evidence>
<evidence type="ECO:0000256" key="5">
    <source>
        <dbReference type="ARBA" id="ARBA00023241"/>
    </source>
</evidence>
<evidence type="ECO:0000256" key="3">
    <source>
        <dbReference type="ARBA" id="ARBA00005531"/>
    </source>
</evidence>
<dbReference type="GO" id="GO:0009813">
    <property type="term" value="P:flavonoid biosynthetic process"/>
    <property type="evidence" value="ECO:0007669"/>
    <property type="project" value="UniProtKB-KW"/>
</dbReference>
<accession>A0AAQ3TKI3</accession>
<proteinExistence type="inferred from homology"/>
<evidence type="ECO:0000256" key="4">
    <source>
        <dbReference type="ARBA" id="ARBA00012975"/>
    </source>
</evidence>
<name>A0AAQ3TKI3_PASNO</name>
<feature type="domain" description="Chalcone/stilbene synthase C-terminal" evidence="7">
    <location>
        <begin position="1"/>
        <end position="97"/>
    </location>
</feature>
<feature type="non-terminal residue" evidence="8">
    <location>
        <position position="1"/>
    </location>
</feature>
<evidence type="ECO:0000313" key="9">
    <source>
        <dbReference type="Proteomes" id="UP001341281"/>
    </source>
</evidence>